<dbReference type="HAMAP" id="MF_00976">
    <property type="entry name" value="RcsF"/>
    <property type="match status" value="1"/>
</dbReference>
<feature type="disulfide bond" evidence="1">
    <location>
        <begin position="109"/>
        <end position="124"/>
    </location>
</feature>
<evidence type="ECO:0000256" key="2">
    <source>
        <dbReference type="SAM" id="SignalP"/>
    </source>
</evidence>
<keyword evidence="2" id="KW-0732">Signal</keyword>
<dbReference type="EMBL" id="MRWE01000041">
    <property type="protein sequence ID" value="ORJ23832.1"/>
    <property type="molecule type" value="Genomic_DNA"/>
</dbReference>
<dbReference type="Gene3D" id="3.30.110.70">
    <property type="entry name" value="Hypothetical protein apc22750. Chain B"/>
    <property type="match status" value="1"/>
</dbReference>
<name>A0A1X0WAM4_9GAMM</name>
<evidence type="ECO:0000256" key="1">
    <source>
        <dbReference type="HAMAP-Rule" id="MF_00976"/>
    </source>
</evidence>
<dbReference type="Pfam" id="PF16358">
    <property type="entry name" value="RcsF"/>
    <property type="match status" value="1"/>
</dbReference>
<dbReference type="STRING" id="1646377.BS640_19190"/>
<dbReference type="GeneID" id="93569040"/>
<protein>
    <recommendedName>
        <fullName evidence="1">Outer membrane lipoprotein RcsF</fullName>
    </recommendedName>
</protein>
<dbReference type="Proteomes" id="UP000192536">
    <property type="component" value="Unassembled WGS sequence"/>
</dbReference>
<feature type="disulfide bond" evidence="1">
    <location>
        <begin position="74"/>
        <end position="118"/>
    </location>
</feature>
<gene>
    <name evidence="1" type="primary">rcsF</name>
    <name evidence="3" type="ORF">BS640_19190</name>
</gene>
<comment type="function">
    <text evidence="1">Essential component of the Rcs signaling system, which controls transcription of numerous genes. Plays a role in signal transduction from the cell surface to the histidine kinase RcsC. May detect outer membrane defects.</text>
</comment>
<dbReference type="GO" id="GO:0035556">
    <property type="term" value="P:intracellular signal transduction"/>
    <property type="evidence" value="ECO:0007669"/>
    <property type="project" value="InterPro"/>
</dbReference>
<keyword evidence="1" id="KW-1015">Disulfide bond</keyword>
<keyword evidence="4" id="KW-1185">Reference proteome</keyword>
<sequence length="134" mass="14440">MRALPLCLLALLLAGCSATHRTQPVFNEHPYVEQSKPVKPKPAPRPVAVKLYKNAEALVGTPFRDLGEVTGTSCQITRHEAAPSLSTARRKMLNHASSMKANAVLLHQCQVVADTAGCHRQAICQGSALDVSFK</sequence>
<comment type="similarity">
    <text evidence="1">Belongs to the RcsF family.</text>
</comment>
<feature type="chain" id="PRO_5010863206" description="Outer membrane lipoprotein RcsF" evidence="2">
    <location>
        <begin position="23"/>
        <end position="134"/>
    </location>
</feature>
<keyword evidence="1" id="KW-0472">Membrane</keyword>
<proteinExistence type="inferred from homology"/>
<comment type="caution">
    <text evidence="3">The sequence shown here is derived from an EMBL/GenBank/DDBJ whole genome shotgun (WGS) entry which is preliminary data.</text>
</comment>
<evidence type="ECO:0000313" key="3">
    <source>
        <dbReference type="EMBL" id="ORJ23832.1"/>
    </source>
</evidence>
<keyword evidence="1" id="KW-0998">Cell outer membrane</keyword>
<dbReference type="InterPro" id="IPR030852">
    <property type="entry name" value="RcsF"/>
</dbReference>
<feature type="signal peptide" evidence="2">
    <location>
        <begin position="1"/>
        <end position="22"/>
    </location>
</feature>
<organism evidence="3 4">
    <name type="scientific">Rouxiella badensis</name>
    <dbReference type="NCBI Taxonomy" id="1646377"/>
    <lineage>
        <taxon>Bacteria</taxon>
        <taxon>Pseudomonadati</taxon>
        <taxon>Pseudomonadota</taxon>
        <taxon>Gammaproteobacteria</taxon>
        <taxon>Enterobacterales</taxon>
        <taxon>Yersiniaceae</taxon>
        <taxon>Rouxiella</taxon>
    </lineage>
</organism>
<evidence type="ECO:0000313" key="4">
    <source>
        <dbReference type="Proteomes" id="UP000192536"/>
    </source>
</evidence>
<dbReference type="RefSeq" id="WP_026110827.1">
    <property type="nucleotide sequence ID" value="NZ_CAUQAZ010000213.1"/>
</dbReference>
<dbReference type="AlphaFoldDB" id="A0A1X0WAM4"/>
<dbReference type="PROSITE" id="PS51257">
    <property type="entry name" value="PROKAR_LIPOPROTEIN"/>
    <property type="match status" value="1"/>
</dbReference>
<dbReference type="NCBIfam" id="NF008048">
    <property type="entry name" value="PRK10781.1"/>
    <property type="match status" value="1"/>
</dbReference>
<comment type="subcellular location">
    <subcellularLocation>
        <location evidence="1">Cell outer membrane</location>
        <topology evidence="1">Lipid-anchor</topology>
        <orientation evidence="1">Periplasmic side</orientation>
    </subcellularLocation>
</comment>
<reference evidence="3 4" key="1">
    <citation type="journal article" date="2017" name="Int. J. Syst. Evol. Microbiol.">
        <title>Rouxiella badensis sp. nov. and Rouxiella silvae sp. nov. isolated from peat bog soil in Germany and emendation of the genus description.</title>
        <authorList>
            <person name="Le Fleche-Mateos A."/>
            <person name="Kugler J.H."/>
            <person name="Hansen S.H."/>
            <person name="Syldatk C."/>
            <person name="Hausmann R."/>
            <person name="Lomprez F."/>
            <person name="Vandenbogaert M."/>
            <person name="Manuguerra J.C."/>
            <person name="Grimont P.A."/>
        </authorList>
    </citation>
    <scope>NUCLEOTIDE SEQUENCE [LARGE SCALE GENOMIC DNA]</scope>
    <source>
        <strain evidence="3 4">DSM 100043</strain>
    </source>
</reference>
<accession>A0A1X0WAM4</accession>
<dbReference type="GO" id="GO:0031241">
    <property type="term" value="C:periplasmic side of cell outer membrane"/>
    <property type="evidence" value="ECO:0007669"/>
    <property type="project" value="UniProtKB-UniRule"/>
</dbReference>